<dbReference type="Gene3D" id="2.40.400.10">
    <property type="entry name" value="Acetoacetate decarboxylase-like"/>
    <property type="match status" value="1"/>
</dbReference>
<comment type="caution">
    <text evidence="1">The sequence shown here is derived from an EMBL/GenBank/DDBJ whole genome shotgun (WGS) entry which is preliminary data.</text>
</comment>
<protein>
    <recommendedName>
        <fullName evidence="3">DUF2071 domain-containing protein</fullName>
    </recommendedName>
</protein>
<evidence type="ECO:0008006" key="3">
    <source>
        <dbReference type="Google" id="ProtNLM"/>
    </source>
</evidence>
<dbReference type="SUPFAM" id="SSF160104">
    <property type="entry name" value="Acetoacetate decarboxylase-like"/>
    <property type="match status" value="1"/>
</dbReference>
<dbReference type="Proteomes" id="UP000216682">
    <property type="component" value="Unassembled WGS sequence"/>
</dbReference>
<organism evidence="1 2">
    <name type="scientific">Salinicoccus roseus</name>
    <dbReference type="NCBI Taxonomy" id="45670"/>
    <lineage>
        <taxon>Bacteria</taxon>
        <taxon>Bacillati</taxon>
        <taxon>Bacillota</taxon>
        <taxon>Bacilli</taxon>
        <taxon>Bacillales</taxon>
        <taxon>Staphylococcaceae</taxon>
        <taxon>Salinicoccus</taxon>
    </lineage>
</organism>
<accession>A0A265E8F3</accession>
<dbReference type="PANTHER" id="PTHR39186:SF1">
    <property type="entry name" value="DUF2071 DOMAIN-CONTAINING PROTEIN"/>
    <property type="match status" value="1"/>
</dbReference>
<evidence type="ECO:0000313" key="2">
    <source>
        <dbReference type="Proteomes" id="UP000216682"/>
    </source>
</evidence>
<dbReference type="Pfam" id="PF09844">
    <property type="entry name" value="DUF2071"/>
    <property type="match status" value="1"/>
</dbReference>
<sequence length="273" mass="31897">MHETYGLNGRIRGYTDRKGRREVMKQELMNFTEHRNTPLPHGPWTLYQRWEKLLCMHIPVDPDALAPHVPKELELDIYDGYAWLSVFPFQVRDMQFRGLPKFPYFDDFLELNVRTYVRHKNIPGIYFFSLDAEKTIPVIGARMGTLPYYKARMKAAEKNGWIHYHSRRQHGAPAYFKGKYKSISKPEKPMLATLDYWLLERYYLFNTVGDTVVHVGIHHLPWNPSRVSAVYEIGGINSLLPGDIEGEPVLAHYVEALDVIFWPLQRTVPASYS</sequence>
<proteinExistence type="predicted"/>
<dbReference type="AlphaFoldDB" id="A0A265E8F3"/>
<gene>
    <name evidence="1" type="ORF">CFN03_00850</name>
</gene>
<dbReference type="EMBL" id="NPEZ01000001">
    <property type="protein sequence ID" value="OZT77863.1"/>
    <property type="molecule type" value="Genomic_DNA"/>
</dbReference>
<name>A0A265E8F3_9STAP</name>
<evidence type="ECO:0000313" key="1">
    <source>
        <dbReference type="EMBL" id="OZT77863.1"/>
    </source>
</evidence>
<dbReference type="PANTHER" id="PTHR39186">
    <property type="entry name" value="DUF2071 FAMILY PROTEIN"/>
    <property type="match status" value="1"/>
</dbReference>
<dbReference type="InterPro" id="IPR023375">
    <property type="entry name" value="ADC_dom_sf"/>
</dbReference>
<reference evidence="1 2" key="1">
    <citation type="submission" date="2017-07" db="EMBL/GenBank/DDBJ databases">
        <title>Shotgun whole genome sequences of three halophilic bacterial isolates.</title>
        <authorList>
            <person name="Pozzo T."/>
            <person name="Higdon S.M."/>
            <person name="Quillaguaman J."/>
        </authorList>
    </citation>
    <scope>NUCLEOTIDE SEQUENCE [LARGE SCALE GENOMIC DNA]</scope>
    <source>
        <strain evidence="1 2">BU-1</strain>
    </source>
</reference>
<dbReference type="InterPro" id="IPR018644">
    <property type="entry name" value="DUF2071"/>
</dbReference>